<dbReference type="EMBL" id="AUZJ01000014">
    <property type="protein sequence ID" value="ERF61217.1"/>
    <property type="molecule type" value="Genomic_DNA"/>
</dbReference>
<dbReference type="AlphaFoldDB" id="U2L1S4"/>
<feature type="transmembrane region" description="Helical" evidence="1">
    <location>
        <begin position="145"/>
        <end position="168"/>
    </location>
</feature>
<feature type="transmembrane region" description="Helical" evidence="1">
    <location>
        <begin position="60"/>
        <end position="84"/>
    </location>
</feature>
<keyword evidence="5" id="KW-1185">Reference proteome</keyword>
<feature type="transmembrane region" description="Helical" evidence="1">
    <location>
        <begin position="115"/>
        <end position="139"/>
    </location>
</feature>
<feature type="transmembrane region" description="Helical" evidence="1">
    <location>
        <begin position="90"/>
        <end position="108"/>
    </location>
</feature>
<evidence type="ECO:0000313" key="5">
    <source>
        <dbReference type="Proteomes" id="UP000016646"/>
    </source>
</evidence>
<evidence type="ECO:0000313" key="4">
    <source>
        <dbReference type="Proteomes" id="UP000016412"/>
    </source>
</evidence>
<dbReference type="eggNOG" id="ENOG5031CQJ">
    <property type="taxonomic scope" value="Bacteria"/>
</dbReference>
<evidence type="ECO:0000313" key="3">
    <source>
        <dbReference type="EMBL" id="ERK04677.1"/>
    </source>
</evidence>
<gene>
    <name evidence="3" type="ORF">HMPREF0860_1360</name>
    <name evidence="2" type="ORF">HMPREF1325_1982</name>
</gene>
<dbReference type="EMBL" id="AVQI01000016">
    <property type="protein sequence ID" value="ERK04677.1"/>
    <property type="molecule type" value="Genomic_DNA"/>
</dbReference>
<keyword evidence="1" id="KW-0472">Membrane</keyword>
<dbReference type="STRING" id="1125725.HMPREF1325_1982"/>
<keyword evidence="1" id="KW-0812">Transmembrane</keyword>
<protein>
    <submittedName>
        <fullName evidence="3">Membrane protein</fullName>
    </submittedName>
</protein>
<organism evidence="2 4">
    <name type="scientific">Treponema socranskii subsp. socranskii VPI DR56BR1116 = ATCC 35536</name>
    <dbReference type="NCBI Taxonomy" id="1125725"/>
    <lineage>
        <taxon>Bacteria</taxon>
        <taxon>Pseudomonadati</taxon>
        <taxon>Spirochaetota</taxon>
        <taxon>Spirochaetia</taxon>
        <taxon>Spirochaetales</taxon>
        <taxon>Treponemataceae</taxon>
        <taxon>Treponema</taxon>
    </lineage>
</organism>
<dbReference type="PATRIC" id="fig|1125725.3.peg.796"/>
<accession>U2L1S4</accession>
<proteinExistence type="predicted"/>
<sequence>MRFYNMILALGIFLITAGFIMFILSPGGTDSLVITVWPLVGIVCGAVFLYFTLSFTHNSFHFFLAVFCGLSGIFFGLVSGGIIPKTIREWWPALVVFASFALFASGFYKACKLRIAYTFPAVTLLLLGSVFLLFSFRVIPGSFKSFALTFIPFFIIISGTFMVVLFLLQRKYNQFYVEDENEESEEIETEDEDFFDKGL</sequence>
<keyword evidence="1" id="KW-1133">Transmembrane helix</keyword>
<dbReference type="Proteomes" id="UP000016646">
    <property type="component" value="Unassembled WGS sequence"/>
</dbReference>
<reference evidence="4 5" key="1">
    <citation type="submission" date="2013-08" db="EMBL/GenBank/DDBJ databases">
        <authorList>
            <person name="Durkin A.S."/>
            <person name="Haft D.R."/>
            <person name="McCorrison J."/>
            <person name="Torralba M."/>
            <person name="Gillis M."/>
            <person name="Haft D.H."/>
            <person name="Methe B."/>
            <person name="Sutton G."/>
            <person name="Nelson K.E."/>
        </authorList>
    </citation>
    <scope>NUCLEOTIDE SEQUENCE [LARGE SCALE GENOMIC DNA]</scope>
    <source>
        <strain evidence="3 5">ATCC 35536</strain>
        <strain evidence="2 4">VPI DR56BR1116</strain>
    </source>
</reference>
<feature type="transmembrane region" description="Helical" evidence="1">
    <location>
        <begin position="7"/>
        <end position="25"/>
    </location>
</feature>
<evidence type="ECO:0000256" key="1">
    <source>
        <dbReference type="SAM" id="Phobius"/>
    </source>
</evidence>
<name>U2L1S4_TRESO</name>
<comment type="caution">
    <text evidence="2">The sequence shown here is derived from an EMBL/GenBank/DDBJ whole genome shotgun (WGS) entry which is preliminary data.</text>
</comment>
<dbReference type="Proteomes" id="UP000016412">
    <property type="component" value="Unassembled WGS sequence"/>
</dbReference>
<evidence type="ECO:0000313" key="2">
    <source>
        <dbReference type="EMBL" id="ERF61217.1"/>
    </source>
</evidence>
<feature type="transmembrane region" description="Helical" evidence="1">
    <location>
        <begin position="31"/>
        <end position="53"/>
    </location>
</feature>